<evidence type="ECO:0000256" key="4">
    <source>
        <dbReference type="SAM" id="MobiDB-lite"/>
    </source>
</evidence>
<keyword evidence="3" id="KW-0106">Calcium</keyword>
<dbReference type="InterPro" id="IPR011992">
    <property type="entry name" value="EF-hand-dom_pair"/>
</dbReference>
<dbReference type="PROSITE" id="PS50222">
    <property type="entry name" value="EF_HAND_2"/>
    <property type="match status" value="1"/>
</dbReference>
<evidence type="ECO:0000313" key="7">
    <source>
        <dbReference type="Proteomes" id="UP001345219"/>
    </source>
</evidence>
<dbReference type="EMBL" id="JAXIOK010000002">
    <property type="protein sequence ID" value="KAK4777502.1"/>
    <property type="molecule type" value="Genomic_DNA"/>
</dbReference>
<dbReference type="PROSITE" id="PS00018">
    <property type="entry name" value="EF_HAND_1"/>
    <property type="match status" value="1"/>
</dbReference>
<dbReference type="Pfam" id="PF13499">
    <property type="entry name" value="EF-hand_7"/>
    <property type="match status" value="1"/>
</dbReference>
<evidence type="ECO:0000256" key="3">
    <source>
        <dbReference type="ARBA" id="ARBA00022837"/>
    </source>
</evidence>
<gene>
    <name evidence="6" type="ORF">SAY87_017689</name>
</gene>
<evidence type="ECO:0000313" key="6">
    <source>
        <dbReference type="EMBL" id="KAK4777502.1"/>
    </source>
</evidence>
<reference evidence="6 7" key="1">
    <citation type="journal article" date="2023" name="Hortic Res">
        <title>Pangenome of water caltrop reveals structural variations and asymmetric subgenome divergence after allopolyploidization.</title>
        <authorList>
            <person name="Zhang X."/>
            <person name="Chen Y."/>
            <person name="Wang L."/>
            <person name="Yuan Y."/>
            <person name="Fang M."/>
            <person name="Shi L."/>
            <person name="Lu R."/>
            <person name="Comes H.P."/>
            <person name="Ma Y."/>
            <person name="Chen Y."/>
            <person name="Huang G."/>
            <person name="Zhou Y."/>
            <person name="Zheng Z."/>
            <person name="Qiu Y."/>
        </authorList>
    </citation>
    <scope>NUCLEOTIDE SEQUENCE [LARGE SCALE GENOMIC DNA]</scope>
    <source>
        <tissue evidence="6">Roots</tissue>
    </source>
</reference>
<sequence length="266" mass="28659">MISPSLRKLRPSCCLNAPPFMSNFNLSDLLTSPSESVSIIDISSPVPGRFSSQSSASSPVPGRFSSQSSAMKFIEITKLSPKRLFGSKKAVSRSHPPSLSFFSSSTSSSYEESSLHEHNGSSDRVPGSGTPVSVLAGEWSDTDRGSFRSVSRTKLEALLSRDEAALIMSEAGCGGDSCISLDDLIGRIGSVSGPVCDSELRETFEFFDTDHDGRITAEELLGVFTTVLGDEQCTLEDCRRMVKAVGRNGAGMVFLEDFIRMMEIDI</sequence>
<dbReference type="Proteomes" id="UP001345219">
    <property type="component" value="Chromosome 14"/>
</dbReference>
<feature type="domain" description="EF-hand" evidence="5">
    <location>
        <begin position="195"/>
        <end position="230"/>
    </location>
</feature>
<accession>A0AAN7LAP7</accession>
<proteinExistence type="predicted"/>
<dbReference type="SUPFAM" id="SSF47473">
    <property type="entry name" value="EF-hand"/>
    <property type="match status" value="1"/>
</dbReference>
<dbReference type="AlphaFoldDB" id="A0AAN7LAP7"/>
<dbReference type="Gene3D" id="1.10.238.10">
    <property type="entry name" value="EF-hand"/>
    <property type="match status" value="1"/>
</dbReference>
<protein>
    <recommendedName>
        <fullName evidence="5">EF-hand domain-containing protein</fullName>
    </recommendedName>
</protein>
<feature type="region of interest" description="Disordered" evidence="4">
    <location>
        <begin position="112"/>
        <end position="132"/>
    </location>
</feature>
<keyword evidence="1" id="KW-0479">Metal-binding</keyword>
<dbReference type="InterPro" id="IPR002048">
    <property type="entry name" value="EF_hand_dom"/>
</dbReference>
<name>A0AAN7LAP7_9MYRT</name>
<evidence type="ECO:0000259" key="5">
    <source>
        <dbReference type="PROSITE" id="PS50222"/>
    </source>
</evidence>
<dbReference type="PANTHER" id="PTHR10891">
    <property type="entry name" value="EF-HAND CALCIUM-BINDING DOMAIN CONTAINING PROTEIN"/>
    <property type="match status" value="1"/>
</dbReference>
<dbReference type="SMART" id="SM00054">
    <property type="entry name" value="EFh"/>
    <property type="match status" value="1"/>
</dbReference>
<comment type="caution">
    <text evidence="6">The sequence shown here is derived from an EMBL/GenBank/DDBJ whole genome shotgun (WGS) entry which is preliminary data.</text>
</comment>
<keyword evidence="7" id="KW-1185">Reference proteome</keyword>
<dbReference type="GO" id="GO:0005509">
    <property type="term" value="F:calcium ion binding"/>
    <property type="evidence" value="ECO:0007669"/>
    <property type="project" value="InterPro"/>
</dbReference>
<evidence type="ECO:0000256" key="2">
    <source>
        <dbReference type="ARBA" id="ARBA00022737"/>
    </source>
</evidence>
<keyword evidence="2" id="KW-0677">Repeat</keyword>
<dbReference type="CDD" id="cd00051">
    <property type="entry name" value="EFh"/>
    <property type="match status" value="2"/>
</dbReference>
<organism evidence="6 7">
    <name type="scientific">Trapa incisa</name>
    <dbReference type="NCBI Taxonomy" id="236973"/>
    <lineage>
        <taxon>Eukaryota</taxon>
        <taxon>Viridiplantae</taxon>
        <taxon>Streptophyta</taxon>
        <taxon>Embryophyta</taxon>
        <taxon>Tracheophyta</taxon>
        <taxon>Spermatophyta</taxon>
        <taxon>Magnoliopsida</taxon>
        <taxon>eudicotyledons</taxon>
        <taxon>Gunneridae</taxon>
        <taxon>Pentapetalae</taxon>
        <taxon>rosids</taxon>
        <taxon>malvids</taxon>
        <taxon>Myrtales</taxon>
        <taxon>Lythraceae</taxon>
        <taxon>Trapa</taxon>
    </lineage>
</organism>
<evidence type="ECO:0000256" key="1">
    <source>
        <dbReference type="ARBA" id="ARBA00022723"/>
    </source>
</evidence>
<dbReference type="InterPro" id="IPR018247">
    <property type="entry name" value="EF_Hand_1_Ca_BS"/>
</dbReference>
<dbReference type="InterPro" id="IPR039647">
    <property type="entry name" value="EF_hand_pair_protein_CML-like"/>
</dbReference>